<keyword evidence="3" id="KW-1185">Reference proteome</keyword>
<accession>A0AAQ4E975</accession>
<protein>
    <submittedName>
        <fullName evidence="2">Uncharacterized protein</fullName>
    </submittedName>
</protein>
<evidence type="ECO:0000313" key="2">
    <source>
        <dbReference type="EMBL" id="KAK8771245.1"/>
    </source>
</evidence>
<name>A0AAQ4E975_AMBAM</name>
<reference evidence="2 3" key="1">
    <citation type="journal article" date="2023" name="Arcadia Sci">
        <title>De novo assembly of a long-read Amblyomma americanum tick genome.</title>
        <authorList>
            <person name="Chou S."/>
            <person name="Poskanzer K.E."/>
            <person name="Rollins M."/>
            <person name="Thuy-Boun P.S."/>
        </authorList>
    </citation>
    <scope>NUCLEOTIDE SEQUENCE [LARGE SCALE GENOMIC DNA]</scope>
    <source>
        <strain evidence="2">F_SG_1</strain>
        <tissue evidence="2">Salivary glands</tissue>
    </source>
</reference>
<feature type="compositionally biased region" description="Basic and acidic residues" evidence="1">
    <location>
        <begin position="1"/>
        <end position="19"/>
    </location>
</feature>
<proteinExistence type="predicted"/>
<evidence type="ECO:0000256" key="1">
    <source>
        <dbReference type="SAM" id="MobiDB-lite"/>
    </source>
</evidence>
<comment type="caution">
    <text evidence="2">The sequence shown here is derived from an EMBL/GenBank/DDBJ whole genome shotgun (WGS) entry which is preliminary data.</text>
</comment>
<evidence type="ECO:0000313" key="3">
    <source>
        <dbReference type="Proteomes" id="UP001321473"/>
    </source>
</evidence>
<gene>
    <name evidence="2" type="ORF">V5799_025510</name>
</gene>
<dbReference type="Proteomes" id="UP001321473">
    <property type="component" value="Unassembled WGS sequence"/>
</dbReference>
<sequence>MRQRDKKLVRPAEAEDRKAPQHSPGKGKRTFLEGFRNTLRPKAAAKPEAALCFSHSLDSASRAATTLEPAADGRRWSETVRAPLEAPLATSAAQD</sequence>
<feature type="region of interest" description="Disordered" evidence="1">
    <location>
        <begin position="1"/>
        <end position="30"/>
    </location>
</feature>
<dbReference type="EMBL" id="JARKHS020019991">
    <property type="protein sequence ID" value="KAK8771245.1"/>
    <property type="molecule type" value="Genomic_DNA"/>
</dbReference>
<organism evidence="2 3">
    <name type="scientific">Amblyomma americanum</name>
    <name type="common">Lone star tick</name>
    <dbReference type="NCBI Taxonomy" id="6943"/>
    <lineage>
        <taxon>Eukaryota</taxon>
        <taxon>Metazoa</taxon>
        <taxon>Ecdysozoa</taxon>
        <taxon>Arthropoda</taxon>
        <taxon>Chelicerata</taxon>
        <taxon>Arachnida</taxon>
        <taxon>Acari</taxon>
        <taxon>Parasitiformes</taxon>
        <taxon>Ixodida</taxon>
        <taxon>Ixodoidea</taxon>
        <taxon>Ixodidae</taxon>
        <taxon>Amblyomminae</taxon>
        <taxon>Amblyomma</taxon>
    </lineage>
</organism>
<dbReference type="AlphaFoldDB" id="A0AAQ4E975"/>